<dbReference type="Proteomes" id="UP000032247">
    <property type="component" value="Unassembled WGS sequence"/>
</dbReference>
<protein>
    <submittedName>
        <fullName evidence="1">Uncharacterized protein</fullName>
    </submittedName>
</protein>
<organism evidence="1 2">
    <name type="scientific">Bacillus subtilis</name>
    <dbReference type="NCBI Taxonomy" id="1423"/>
    <lineage>
        <taxon>Bacteria</taxon>
        <taxon>Bacillati</taxon>
        <taxon>Bacillota</taxon>
        <taxon>Bacilli</taxon>
        <taxon>Bacillales</taxon>
        <taxon>Bacillaceae</taxon>
        <taxon>Bacillus</taxon>
    </lineage>
</organism>
<proteinExistence type="predicted"/>
<dbReference type="AlphaFoldDB" id="A0A0D1KWW9"/>
<name>A0A0D1KWW9_BACIU</name>
<comment type="caution">
    <text evidence="1">The sequence shown here is derived from an EMBL/GenBank/DDBJ whole genome shotgun (WGS) entry which is preliminary data.</text>
</comment>
<evidence type="ECO:0000313" key="1">
    <source>
        <dbReference type="EMBL" id="KIU10702.1"/>
    </source>
</evidence>
<accession>A0A0D1KWW9</accession>
<gene>
    <name evidence="1" type="ORF">SC09_Contig25orf00525</name>
</gene>
<reference evidence="1 2" key="1">
    <citation type="submission" date="2014-12" db="EMBL/GenBank/DDBJ databases">
        <title>Comparative genome analysis of Bacillus coagulans HM-08, Clostridium butyricum HM-68, Bacillus subtilis HM-66 and Bacillus licheniformis BL-09.</title>
        <authorList>
            <person name="Zhang H."/>
        </authorList>
    </citation>
    <scope>NUCLEOTIDE SEQUENCE [LARGE SCALE GENOMIC DNA]</scope>
    <source>
        <strain evidence="1 2">HM-66</strain>
    </source>
</reference>
<sequence>MAEFVWLKALDSKTKPVLFPPEPSVSLETEKGLMENAKPLLKMLFPDIE</sequence>
<evidence type="ECO:0000313" key="2">
    <source>
        <dbReference type="Proteomes" id="UP000032247"/>
    </source>
</evidence>
<dbReference type="EMBL" id="JXBC01000004">
    <property type="protein sequence ID" value="KIU10702.1"/>
    <property type="molecule type" value="Genomic_DNA"/>
</dbReference>